<dbReference type="EMBL" id="SMAA01000003">
    <property type="protein sequence ID" value="TCS80836.1"/>
    <property type="molecule type" value="Genomic_DNA"/>
</dbReference>
<keyword evidence="2 3" id="KW-0808">Transferase</keyword>
<keyword evidence="4" id="KW-1185">Reference proteome</keyword>
<reference evidence="3 4" key="1">
    <citation type="submission" date="2019-03" db="EMBL/GenBank/DDBJ databases">
        <title>Genomic Encyclopedia of Type Strains, Phase IV (KMG-IV): sequencing the most valuable type-strain genomes for metagenomic binning, comparative biology and taxonomic classification.</title>
        <authorList>
            <person name="Goeker M."/>
        </authorList>
    </citation>
    <scope>NUCLEOTIDE SEQUENCE [LARGE SCALE GENOMIC DNA]</scope>
    <source>
        <strain evidence="3 4">DSM 20467</strain>
    </source>
</reference>
<dbReference type="Proteomes" id="UP000295188">
    <property type="component" value="Unassembled WGS sequence"/>
</dbReference>
<dbReference type="RefSeq" id="WP_132547477.1">
    <property type="nucleotide sequence ID" value="NZ_SMAA01000003.1"/>
</dbReference>
<dbReference type="OrthoDB" id="9779555at2"/>
<proteinExistence type="predicted"/>
<organism evidence="3 4">
    <name type="scientific">Pectinatus cerevisiiphilus</name>
    <dbReference type="NCBI Taxonomy" id="86956"/>
    <lineage>
        <taxon>Bacteria</taxon>
        <taxon>Bacillati</taxon>
        <taxon>Bacillota</taxon>
        <taxon>Negativicutes</taxon>
        <taxon>Selenomonadales</taxon>
        <taxon>Selenomonadaceae</taxon>
        <taxon>Pectinatus</taxon>
    </lineage>
</organism>
<dbReference type="GO" id="GO:0008713">
    <property type="term" value="F:ADP-heptose-lipopolysaccharide heptosyltransferase activity"/>
    <property type="evidence" value="ECO:0007669"/>
    <property type="project" value="TreeGrafter"/>
</dbReference>
<dbReference type="SUPFAM" id="SSF53756">
    <property type="entry name" value="UDP-Glycosyltransferase/glycogen phosphorylase"/>
    <property type="match status" value="1"/>
</dbReference>
<evidence type="ECO:0000256" key="1">
    <source>
        <dbReference type="ARBA" id="ARBA00022676"/>
    </source>
</evidence>
<keyword evidence="1" id="KW-0328">Glycosyltransferase</keyword>
<dbReference type="CDD" id="cd03789">
    <property type="entry name" value="GT9_LPS_heptosyltransferase"/>
    <property type="match status" value="1"/>
</dbReference>
<dbReference type="Gene3D" id="3.40.50.2000">
    <property type="entry name" value="Glycogen Phosphorylase B"/>
    <property type="match status" value="2"/>
</dbReference>
<comment type="caution">
    <text evidence="3">The sequence shown here is derived from an EMBL/GenBank/DDBJ whole genome shotgun (WGS) entry which is preliminary data.</text>
</comment>
<evidence type="ECO:0000313" key="3">
    <source>
        <dbReference type="EMBL" id="TCS80836.1"/>
    </source>
</evidence>
<evidence type="ECO:0000256" key="2">
    <source>
        <dbReference type="ARBA" id="ARBA00022679"/>
    </source>
</evidence>
<protein>
    <submittedName>
        <fullName evidence="3">Heptosyltransferase-2</fullName>
    </submittedName>
</protein>
<sequence length="327" mass="37029">MRKILIINRLGIGDVVLTTPLAQLLKENIENIKIGFLIADKAADLLKNHMYIDDVFSYKHKEKAVIIKQIKKAAYTDAIIVDGRLNSTILALRAGCHLLNKGYCISINRRHFFPRKELNKRAIEDFSMYAKLLFNINFDKTNLLPKIGNCDAKRQLEISNWVEKNKQSTKKIVLIVARTAADIKNWNPIELGKLNIYLNTRGIKPIYIGSPNDAEYIKEIAGNKINMAGKLSLRDIPEIAKYASWALSMCTGPLHILGTVKDLPIIAIYGPSDPLRWAPTNAIVVQSDLSCVPCQNWDKCDKPKGHTCMDQIKFEQIKKIIIEKHLL</sequence>
<dbReference type="AlphaFoldDB" id="A0A4R3KC91"/>
<dbReference type="InterPro" id="IPR051199">
    <property type="entry name" value="LPS_LOS_Heptosyltrfase"/>
</dbReference>
<dbReference type="PANTHER" id="PTHR30160">
    <property type="entry name" value="TETRAACYLDISACCHARIDE 4'-KINASE-RELATED"/>
    <property type="match status" value="1"/>
</dbReference>
<evidence type="ECO:0000313" key="4">
    <source>
        <dbReference type="Proteomes" id="UP000295188"/>
    </source>
</evidence>
<accession>A0A4R3KC91</accession>
<dbReference type="GO" id="GO:0009244">
    <property type="term" value="P:lipopolysaccharide core region biosynthetic process"/>
    <property type="evidence" value="ECO:0007669"/>
    <property type="project" value="TreeGrafter"/>
</dbReference>
<name>A0A4R3KC91_9FIRM</name>
<dbReference type="Pfam" id="PF01075">
    <property type="entry name" value="Glyco_transf_9"/>
    <property type="match status" value="1"/>
</dbReference>
<dbReference type="GO" id="GO:0005829">
    <property type="term" value="C:cytosol"/>
    <property type="evidence" value="ECO:0007669"/>
    <property type="project" value="TreeGrafter"/>
</dbReference>
<gene>
    <name evidence="3" type="ORF">EDC37_1035</name>
</gene>
<dbReference type="InterPro" id="IPR002201">
    <property type="entry name" value="Glyco_trans_9"/>
</dbReference>